<reference evidence="2" key="1">
    <citation type="submission" date="2020-11" db="EMBL/GenBank/DDBJ databases">
        <authorList>
            <consortium name="DOE Joint Genome Institute"/>
            <person name="Ahrendt S."/>
            <person name="Riley R."/>
            <person name="Andreopoulos W."/>
            <person name="Labutti K."/>
            <person name="Pangilinan J."/>
            <person name="Ruiz-Duenas F.J."/>
            <person name="Barrasa J.M."/>
            <person name="Sanchez-Garcia M."/>
            <person name="Camarero S."/>
            <person name="Miyauchi S."/>
            <person name="Serrano A."/>
            <person name="Linde D."/>
            <person name="Babiker R."/>
            <person name="Drula E."/>
            <person name="Ayuso-Fernandez I."/>
            <person name="Pacheco R."/>
            <person name="Padilla G."/>
            <person name="Ferreira P."/>
            <person name="Barriuso J."/>
            <person name="Kellner H."/>
            <person name="Castanera R."/>
            <person name="Alfaro M."/>
            <person name="Ramirez L."/>
            <person name="Pisabarro A.G."/>
            <person name="Kuo A."/>
            <person name="Tritt A."/>
            <person name="Lipzen A."/>
            <person name="He G."/>
            <person name="Yan M."/>
            <person name="Ng V."/>
            <person name="Cullen D."/>
            <person name="Martin F."/>
            <person name="Rosso M.-N."/>
            <person name="Henrissat B."/>
            <person name="Hibbett D."/>
            <person name="Martinez A.T."/>
            <person name="Grigoriev I.V."/>
        </authorList>
    </citation>
    <scope>NUCLEOTIDE SEQUENCE</scope>
    <source>
        <strain evidence="2">ATCC 90797</strain>
    </source>
</reference>
<proteinExistence type="predicted"/>
<protein>
    <submittedName>
        <fullName evidence="2">Uncharacterized protein</fullName>
    </submittedName>
</protein>
<keyword evidence="3" id="KW-1185">Reference proteome</keyword>
<accession>A0A9P5ZUE8</accession>
<name>A0A9P5ZUE8_PLEER</name>
<comment type="caution">
    <text evidence="2">The sequence shown here is derived from an EMBL/GenBank/DDBJ whole genome shotgun (WGS) entry which is preliminary data.</text>
</comment>
<evidence type="ECO:0000313" key="2">
    <source>
        <dbReference type="EMBL" id="KAF9494667.1"/>
    </source>
</evidence>
<gene>
    <name evidence="2" type="ORF">BDN71DRAFT_1431606</name>
</gene>
<dbReference type="EMBL" id="MU154570">
    <property type="protein sequence ID" value="KAF9494667.1"/>
    <property type="molecule type" value="Genomic_DNA"/>
</dbReference>
<evidence type="ECO:0000313" key="3">
    <source>
        <dbReference type="Proteomes" id="UP000807025"/>
    </source>
</evidence>
<dbReference type="Proteomes" id="UP000807025">
    <property type="component" value="Unassembled WGS sequence"/>
</dbReference>
<sequence>MTATNSPIPPEPGQGATSPLTDPELVDFDKDPADKPFNTNNSTLTSMHNLTSDNKQDHDSTAKPIPHPGFWYLSVSDDTPYYFIFTKPNSKQKYQEPELPKSVLFPVIESNRLVTHTRTFPPGPFLLGLRDHAQHLKFHKKKAAAPTANPASLPPHDLYKDLYLMDIQQSSLKY</sequence>
<feature type="compositionally biased region" description="Polar residues" evidence="1">
    <location>
        <begin position="37"/>
        <end position="53"/>
    </location>
</feature>
<feature type="region of interest" description="Disordered" evidence="1">
    <location>
        <begin position="1"/>
        <end position="62"/>
    </location>
</feature>
<evidence type="ECO:0000256" key="1">
    <source>
        <dbReference type="SAM" id="MobiDB-lite"/>
    </source>
</evidence>
<dbReference type="AlphaFoldDB" id="A0A9P5ZUE8"/>
<organism evidence="2 3">
    <name type="scientific">Pleurotus eryngii</name>
    <name type="common">Boletus of the steppes</name>
    <dbReference type="NCBI Taxonomy" id="5323"/>
    <lineage>
        <taxon>Eukaryota</taxon>
        <taxon>Fungi</taxon>
        <taxon>Dikarya</taxon>
        <taxon>Basidiomycota</taxon>
        <taxon>Agaricomycotina</taxon>
        <taxon>Agaricomycetes</taxon>
        <taxon>Agaricomycetidae</taxon>
        <taxon>Agaricales</taxon>
        <taxon>Pleurotineae</taxon>
        <taxon>Pleurotaceae</taxon>
        <taxon>Pleurotus</taxon>
    </lineage>
</organism>